<reference evidence="1 2" key="1">
    <citation type="submission" date="2020-08" db="EMBL/GenBank/DDBJ databases">
        <title>Genomic Encyclopedia of Type Strains, Phase IV (KMG-IV): sequencing the most valuable type-strain genomes for metagenomic binning, comparative biology and taxonomic classification.</title>
        <authorList>
            <person name="Goeker M."/>
        </authorList>
    </citation>
    <scope>NUCLEOTIDE SEQUENCE [LARGE SCALE GENOMIC DNA]</scope>
    <source>
        <strain evidence="1 2">DSM 19979</strain>
    </source>
</reference>
<dbReference type="Gene3D" id="1.10.10.1100">
    <property type="entry name" value="BFD-like [2Fe-2S]-binding domain"/>
    <property type="match status" value="1"/>
</dbReference>
<comment type="caution">
    <text evidence="1">The sequence shown here is derived from an EMBL/GenBank/DDBJ whole genome shotgun (WGS) entry which is preliminary data.</text>
</comment>
<dbReference type="Proteomes" id="UP000553193">
    <property type="component" value="Unassembled WGS sequence"/>
</dbReference>
<proteinExistence type="predicted"/>
<gene>
    <name evidence="1" type="ORF">GGQ83_003332</name>
</gene>
<dbReference type="EMBL" id="JACIDJ010000006">
    <property type="protein sequence ID" value="MBB3899872.1"/>
    <property type="molecule type" value="Genomic_DNA"/>
</dbReference>
<name>A0A840AG54_9PROT</name>
<dbReference type="InterPro" id="IPR041854">
    <property type="entry name" value="BFD-like_2Fe2S-bd_dom_sf"/>
</dbReference>
<keyword evidence="2" id="KW-1185">Reference proteome</keyword>
<accession>A0A840AG54</accession>
<dbReference type="AlphaFoldDB" id="A0A840AG54"/>
<organism evidence="1 2">
    <name type="scientific">Roseococcus suduntuyensis</name>
    <dbReference type="NCBI Taxonomy" id="455361"/>
    <lineage>
        <taxon>Bacteria</taxon>
        <taxon>Pseudomonadati</taxon>
        <taxon>Pseudomonadota</taxon>
        <taxon>Alphaproteobacteria</taxon>
        <taxon>Acetobacterales</taxon>
        <taxon>Roseomonadaceae</taxon>
        <taxon>Roseococcus</taxon>
    </lineage>
</organism>
<evidence type="ECO:0000313" key="2">
    <source>
        <dbReference type="Proteomes" id="UP000553193"/>
    </source>
</evidence>
<sequence>MSDGDVRAAVAAGAARPKDVYACCGGRAQCGCCTATVLQILREAPTAANGA</sequence>
<evidence type="ECO:0000313" key="1">
    <source>
        <dbReference type="EMBL" id="MBB3899872.1"/>
    </source>
</evidence>
<protein>
    <submittedName>
        <fullName evidence="1">Bacterioferritin-associated ferredoxin</fullName>
    </submittedName>
</protein>